<proteinExistence type="predicted"/>
<accession>A0AAD3CKU7</accession>
<reference evidence="1 2" key="1">
    <citation type="journal article" date="2021" name="Sci. Rep.">
        <title>The genome of the diatom Chaetoceros tenuissimus carries an ancient integrated fragment of an extant virus.</title>
        <authorList>
            <person name="Hongo Y."/>
            <person name="Kimura K."/>
            <person name="Takaki Y."/>
            <person name="Yoshida Y."/>
            <person name="Baba S."/>
            <person name="Kobayashi G."/>
            <person name="Nagasaki K."/>
            <person name="Hano T."/>
            <person name="Tomaru Y."/>
        </authorList>
    </citation>
    <scope>NUCLEOTIDE SEQUENCE [LARGE SCALE GENOMIC DNA]</scope>
    <source>
        <strain evidence="1 2">NIES-3715</strain>
    </source>
</reference>
<name>A0AAD3CKU7_9STRA</name>
<evidence type="ECO:0000313" key="1">
    <source>
        <dbReference type="EMBL" id="GFH47768.1"/>
    </source>
</evidence>
<sequence>MIHTIQINYTKTKSTLLEYGIEIQEQTTKPKALRIRSLNETSDALITLPKDVNFEQDVYTIIGINGQSCRGLGLLQAEQLLNQRKDQDDGTTSKHLVLLIRGGKVTLTKQTDDCLCGKGCTSEYPADCCTIQ</sequence>
<dbReference type="AlphaFoldDB" id="A0AAD3CKU7"/>
<dbReference type="Proteomes" id="UP001054902">
    <property type="component" value="Unassembled WGS sequence"/>
</dbReference>
<dbReference type="EMBL" id="BLLK01000023">
    <property type="protein sequence ID" value="GFH47768.1"/>
    <property type="molecule type" value="Genomic_DNA"/>
</dbReference>
<keyword evidence="2" id="KW-1185">Reference proteome</keyword>
<comment type="caution">
    <text evidence="1">The sequence shown here is derived from an EMBL/GenBank/DDBJ whole genome shotgun (WGS) entry which is preliminary data.</text>
</comment>
<gene>
    <name evidence="1" type="ORF">CTEN210_04243</name>
</gene>
<protein>
    <submittedName>
        <fullName evidence="1">Uncharacterized protein</fullName>
    </submittedName>
</protein>
<organism evidence="1 2">
    <name type="scientific">Chaetoceros tenuissimus</name>
    <dbReference type="NCBI Taxonomy" id="426638"/>
    <lineage>
        <taxon>Eukaryota</taxon>
        <taxon>Sar</taxon>
        <taxon>Stramenopiles</taxon>
        <taxon>Ochrophyta</taxon>
        <taxon>Bacillariophyta</taxon>
        <taxon>Coscinodiscophyceae</taxon>
        <taxon>Chaetocerotophycidae</taxon>
        <taxon>Chaetocerotales</taxon>
        <taxon>Chaetocerotaceae</taxon>
        <taxon>Chaetoceros</taxon>
    </lineage>
</organism>
<evidence type="ECO:0000313" key="2">
    <source>
        <dbReference type="Proteomes" id="UP001054902"/>
    </source>
</evidence>